<comment type="caution">
    <text evidence="2">The sequence shown here is derived from an EMBL/GenBank/DDBJ whole genome shotgun (WGS) entry which is preliminary data.</text>
</comment>
<sequence length="262" mass="28594">MSRVHGQIPNSAGLDENTIDHDSSGARFAATLAGGVVVVGVIVTAVIVVVLAGGPNTKYTTSGTEEHPAITEKNMRDASGLTMVVPELRTAANNPWIEFLQGLFCTFGAKPNAPLTPEMYSVCEILFYDSLYKKGPTPFDPTHLDPALSIFLGSHPTVYYSDLGIGFAYKNIYEPDILVLLSHYVEGDNTFKDCRVVPPTMLTRPVFPSSNISYRYDLVCKDPSFSVEIHNKSGVYGALYYNQADGRIFTYDSTTAFIEKVG</sequence>
<accession>A0A9D4PHH9</accession>
<dbReference type="AlphaFoldDB" id="A0A9D4PHH9"/>
<dbReference type="EMBL" id="JABSTV010001253">
    <property type="protein sequence ID" value="KAH7942859.1"/>
    <property type="molecule type" value="Genomic_DNA"/>
</dbReference>
<evidence type="ECO:0000313" key="2">
    <source>
        <dbReference type="EMBL" id="KAH7942859.1"/>
    </source>
</evidence>
<keyword evidence="1" id="KW-0812">Transmembrane</keyword>
<reference evidence="2" key="1">
    <citation type="journal article" date="2020" name="Cell">
        <title>Large-Scale Comparative Analyses of Tick Genomes Elucidate Their Genetic Diversity and Vector Capacities.</title>
        <authorList>
            <consortium name="Tick Genome and Microbiome Consortium (TIGMIC)"/>
            <person name="Jia N."/>
            <person name="Wang J."/>
            <person name="Shi W."/>
            <person name="Du L."/>
            <person name="Sun Y."/>
            <person name="Zhan W."/>
            <person name="Jiang J.F."/>
            <person name="Wang Q."/>
            <person name="Zhang B."/>
            <person name="Ji P."/>
            <person name="Bell-Sakyi L."/>
            <person name="Cui X.M."/>
            <person name="Yuan T.T."/>
            <person name="Jiang B.G."/>
            <person name="Yang W.F."/>
            <person name="Lam T.T."/>
            <person name="Chang Q.C."/>
            <person name="Ding S.J."/>
            <person name="Wang X.J."/>
            <person name="Zhu J.G."/>
            <person name="Ruan X.D."/>
            <person name="Zhao L."/>
            <person name="Wei J.T."/>
            <person name="Ye R.Z."/>
            <person name="Que T.C."/>
            <person name="Du C.H."/>
            <person name="Zhou Y.H."/>
            <person name="Cheng J.X."/>
            <person name="Dai P.F."/>
            <person name="Guo W.B."/>
            <person name="Han X.H."/>
            <person name="Huang E.J."/>
            <person name="Li L.F."/>
            <person name="Wei W."/>
            <person name="Gao Y.C."/>
            <person name="Liu J.Z."/>
            <person name="Shao H.Z."/>
            <person name="Wang X."/>
            <person name="Wang C.C."/>
            <person name="Yang T.C."/>
            <person name="Huo Q.B."/>
            <person name="Li W."/>
            <person name="Chen H.Y."/>
            <person name="Chen S.E."/>
            <person name="Zhou L.G."/>
            <person name="Ni X.B."/>
            <person name="Tian J.H."/>
            <person name="Sheng Y."/>
            <person name="Liu T."/>
            <person name="Pan Y.S."/>
            <person name="Xia L.Y."/>
            <person name="Li J."/>
            <person name="Zhao F."/>
            <person name="Cao W.C."/>
        </authorList>
    </citation>
    <scope>NUCLEOTIDE SEQUENCE</scope>
    <source>
        <strain evidence="2">Rsan-2018</strain>
    </source>
</reference>
<keyword evidence="1" id="KW-1133">Transmembrane helix</keyword>
<name>A0A9D4PHH9_RHISA</name>
<evidence type="ECO:0000256" key="1">
    <source>
        <dbReference type="SAM" id="Phobius"/>
    </source>
</evidence>
<feature type="transmembrane region" description="Helical" evidence="1">
    <location>
        <begin position="28"/>
        <end position="52"/>
    </location>
</feature>
<dbReference type="Proteomes" id="UP000821837">
    <property type="component" value="Unassembled WGS sequence"/>
</dbReference>
<reference evidence="2" key="2">
    <citation type="submission" date="2021-09" db="EMBL/GenBank/DDBJ databases">
        <authorList>
            <person name="Jia N."/>
            <person name="Wang J."/>
            <person name="Shi W."/>
            <person name="Du L."/>
            <person name="Sun Y."/>
            <person name="Zhan W."/>
            <person name="Jiang J."/>
            <person name="Wang Q."/>
            <person name="Zhang B."/>
            <person name="Ji P."/>
            <person name="Sakyi L.B."/>
            <person name="Cui X."/>
            <person name="Yuan T."/>
            <person name="Jiang B."/>
            <person name="Yang W."/>
            <person name="Lam T.T.-Y."/>
            <person name="Chang Q."/>
            <person name="Ding S."/>
            <person name="Wang X."/>
            <person name="Zhu J."/>
            <person name="Ruan X."/>
            <person name="Zhao L."/>
            <person name="Wei J."/>
            <person name="Que T."/>
            <person name="Du C."/>
            <person name="Cheng J."/>
            <person name="Dai P."/>
            <person name="Han X."/>
            <person name="Huang E."/>
            <person name="Gao Y."/>
            <person name="Liu J."/>
            <person name="Shao H."/>
            <person name="Ye R."/>
            <person name="Li L."/>
            <person name="Wei W."/>
            <person name="Wang X."/>
            <person name="Wang C."/>
            <person name="Huo Q."/>
            <person name="Li W."/>
            <person name="Guo W."/>
            <person name="Chen H."/>
            <person name="Chen S."/>
            <person name="Zhou L."/>
            <person name="Zhou L."/>
            <person name="Ni X."/>
            <person name="Tian J."/>
            <person name="Zhou Y."/>
            <person name="Sheng Y."/>
            <person name="Liu T."/>
            <person name="Pan Y."/>
            <person name="Xia L."/>
            <person name="Li J."/>
            <person name="Zhao F."/>
            <person name="Cao W."/>
        </authorList>
    </citation>
    <scope>NUCLEOTIDE SEQUENCE</scope>
    <source>
        <strain evidence="2">Rsan-2018</strain>
        <tissue evidence="2">Larvae</tissue>
    </source>
</reference>
<keyword evidence="3" id="KW-1185">Reference proteome</keyword>
<keyword evidence="1" id="KW-0472">Membrane</keyword>
<proteinExistence type="predicted"/>
<protein>
    <submittedName>
        <fullName evidence="2">Uncharacterized protein</fullName>
    </submittedName>
</protein>
<organism evidence="2 3">
    <name type="scientific">Rhipicephalus sanguineus</name>
    <name type="common">Brown dog tick</name>
    <name type="synonym">Ixodes sanguineus</name>
    <dbReference type="NCBI Taxonomy" id="34632"/>
    <lineage>
        <taxon>Eukaryota</taxon>
        <taxon>Metazoa</taxon>
        <taxon>Ecdysozoa</taxon>
        <taxon>Arthropoda</taxon>
        <taxon>Chelicerata</taxon>
        <taxon>Arachnida</taxon>
        <taxon>Acari</taxon>
        <taxon>Parasitiformes</taxon>
        <taxon>Ixodida</taxon>
        <taxon>Ixodoidea</taxon>
        <taxon>Ixodidae</taxon>
        <taxon>Rhipicephalinae</taxon>
        <taxon>Rhipicephalus</taxon>
        <taxon>Rhipicephalus</taxon>
    </lineage>
</organism>
<gene>
    <name evidence="2" type="ORF">HPB52_002036</name>
</gene>
<evidence type="ECO:0000313" key="3">
    <source>
        <dbReference type="Proteomes" id="UP000821837"/>
    </source>
</evidence>